<dbReference type="InterPro" id="IPR001789">
    <property type="entry name" value="Sig_transdc_resp-reg_receiver"/>
</dbReference>
<evidence type="ECO:0000259" key="6">
    <source>
        <dbReference type="PROSITE" id="PS50043"/>
    </source>
</evidence>
<name>A0ABS2PVD0_9BACL</name>
<keyword evidence="3 8" id="KW-0238">DNA-binding</keyword>
<dbReference type="PROSITE" id="PS00622">
    <property type="entry name" value="HTH_LUXR_1"/>
    <property type="match status" value="1"/>
</dbReference>
<dbReference type="PROSITE" id="PS50043">
    <property type="entry name" value="HTH_LUXR_2"/>
    <property type="match status" value="1"/>
</dbReference>
<organism evidence="8 9">
    <name type="scientific">Scopulibacillus daqui</name>
    <dbReference type="NCBI Taxonomy" id="1469162"/>
    <lineage>
        <taxon>Bacteria</taxon>
        <taxon>Bacillati</taxon>
        <taxon>Bacillota</taxon>
        <taxon>Bacilli</taxon>
        <taxon>Bacillales</taxon>
        <taxon>Sporolactobacillaceae</taxon>
        <taxon>Scopulibacillus</taxon>
    </lineage>
</organism>
<dbReference type="CDD" id="cd06170">
    <property type="entry name" value="LuxR_C_like"/>
    <property type="match status" value="1"/>
</dbReference>
<dbReference type="SMART" id="SM00448">
    <property type="entry name" value="REC"/>
    <property type="match status" value="1"/>
</dbReference>
<dbReference type="SUPFAM" id="SSF52172">
    <property type="entry name" value="CheY-like"/>
    <property type="match status" value="1"/>
</dbReference>
<gene>
    <name evidence="8" type="ORF">JOD45_000104</name>
</gene>
<dbReference type="InterPro" id="IPR000792">
    <property type="entry name" value="Tscrpt_reg_LuxR_C"/>
</dbReference>
<evidence type="ECO:0000313" key="9">
    <source>
        <dbReference type="Proteomes" id="UP000808914"/>
    </source>
</evidence>
<evidence type="ECO:0000259" key="7">
    <source>
        <dbReference type="PROSITE" id="PS50110"/>
    </source>
</evidence>
<evidence type="ECO:0000256" key="1">
    <source>
        <dbReference type="ARBA" id="ARBA00022553"/>
    </source>
</evidence>
<evidence type="ECO:0000256" key="5">
    <source>
        <dbReference type="PROSITE-ProRule" id="PRU00169"/>
    </source>
</evidence>
<evidence type="ECO:0000256" key="3">
    <source>
        <dbReference type="ARBA" id="ARBA00023125"/>
    </source>
</evidence>
<keyword evidence="2" id="KW-0805">Transcription regulation</keyword>
<dbReference type="PANTHER" id="PTHR43214">
    <property type="entry name" value="TWO-COMPONENT RESPONSE REGULATOR"/>
    <property type="match status" value="1"/>
</dbReference>
<comment type="caution">
    <text evidence="8">The sequence shown here is derived from an EMBL/GenBank/DDBJ whole genome shotgun (WGS) entry which is preliminary data.</text>
</comment>
<keyword evidence="1 5" id="KW-0597">Phosphoprotein</keyword>
<dbReference type="PANTHER" id="PTHR43214:SF43">
    <property type="entry name" value="TWO-COMPONENT RESPONSE REGULATOR"/>
    <property type="match status" value="1"/>
</dbReference>
<dbReference type="GO" id="GO:0003677">
    <property type="term" value="F:DNA binding"/>
    <property type="evidence" value="ECO:0007669"/>
    <property type="project" value="UniProtKB-KW"/>
</dbReference>
<dbReference type="EMBL" id="JAFBER010000001">
    <property type="protein sequence ID" value="MBM7643913.1"/>
    <property type="molecule type" value="Genomic_DNA"/>
</dbReference>
<dbReference type="InterPro" id="IPR011006">
    <property type="entry name" value="CheY-like_superfamily"/>
</dbReference>
<feature type="domain" description="Response regulatory" evidence="7">
    <location>
        <begin position="1"/>
        <end position="108"/>
    </location>
</feature>
<dbReference type="Pfam" id="PF00072">
    <property type="entry name" value="Response_reg"/>
    <property type="match status" value="1"/>
</dbReference>
<feature type="domain" description="HTH luxR-type" evidence="6">
    <location>
        <begin position="136"/>
        <end position="201"/>
    </location>
</feature>
<dbReference type="PRINTS" id="PR00038">
    <property type="entry name" value="HTHLUXR"/>
</dbReference>
<proteinExistence type="predicted"/>
<dbReference type="Gene3D" id="3.40.50.2300">
    <property type="match status" value="1"/>
</dbReference>
<dbReference type="InterPro" id="IPR039420">
    <property type="entry name" value="WalR-like"/>
</dbReference>
<protein>
    <submittedName>
        <fullName evidence="8">DNA-binding NarL/FixJ family response regulator</fullName>
    </submittedName>
</protein>
<keyword evidence="9" id="KW-1185">Reference proteome</keyword>
<dbReference type="InterPro" id="IPR016032">
    <property type="entry name" value="Sig_transdc_resp-reg_C-effctor"/>
</dbReference>
<accession>A0ABS2PVD0</accession>
<feature type="modified residue" description="4-aspartylphosphate" evidence="5">
    <location>
        <position position="43"/>
    </location>
</feature>
<keyword evidence="4" id="KW-0804">Transcription</keyword>
<dbReference type="InterPro" id="IPR058245">
    <property type="entry name" value="NreC/VraR/RcsB-like_REC"/>
</dbReference>
<evidence type="ECO:0000313" key="8">
    <source>
        <dbReference type="EMBL" id="MBM7643913.1"/>
    </source>
</evidence>
<evidence type="ECO:0000256" key="4">
    <source>
        <dbReference type="ARBA" id="ARBA00023163"/>
    </source>
</evidence>
<dbReference type="SMART" id="SM00421">
    <property type="entry name" value="HTH_LUXR"/>
    <property type="match status" value="1"/>
</dbReference>
<dbReference type="Proteomes" id="UP000808914">
    <property type="component" value="Unassembled WGS sequence"/>
</dbReference>
<evidence type="ECO:0000256" key="2">
    <source>
        <dbReference type="ARBA" id="ARBA00023015"/>
    </source>
</evidence>
<dbReference type="CDD" id="cd17535">
    <property type="entry name" value="REC_NarL-like"/>
    <property type="match status" value="1"/>
</dbReference>
<dbReference type="SUPFAM" id="SSF46894">
    <property type="entry name" value="C-terminal effector domain of the bipartite response regulators"/>
    <property type="match status" value="1"/>
</dbReference>
<reference evidence="8 9" key="1">
    <citation type="submission" date="2021-01" db="EMBL/GenBank/DDBJ databases">
        <title>Genomic Encyclopedia of Type Strains, Phase IV (KMG-IV): sequencing the most valuable type-strain genomes for metagenomic binning, comparative biology and taxonomic classification.</title>
        <authorList>
            <person name="Goeker M."/>
        </authorList>
    </citation>
    <scope>NUCLEOTIDE SEQUENCE [LARGE SCALE GENOMIC DNA]</scope>
    <source>
        <strain evidence="8 9">DSM 28236</strain>
    </source>
</reference>
<sequence length="204" mass="22865">MVLKGLRFFLNIQDNIEIVGEAASGQEVVKLAETAHPDIILMDLAMPGMDGIEATKRIRASLPDIKIIILTSFSDQEHVLPALKAGANGYQLKDIEPDDLVQTIMDVHRGETKLHQQATQMLLTHVASEKKENEDSKKLFESLTPREKEVLKQMSLGKGNKEIAEALFITEKTVKTHVSNILGKLNLHDRTKAALYAIKQRWFD</sequence>
<dbReference type="PROSITE" id="PS50110">
    <property type="entry name" value="RESPONSE_REGULATORY"/>
    <property type="match status" value="1"/>
</dbReference>
<dbReference type="Pfam" id="PF00196">
    <property type="entry name" value="GerE"/>
    <property type="match status" value="1"/>
</dbReference>